<protein>
    <submittedName>
        <fullName evidence="4">Uncharacterized protein</fullName>
    </submittedName>
</protein>
<keyword evidence="1" id="KW-0343">GTPase activation</keyword>
<keyword evidence="3" id="KW-0677">Repeat</keyword>
<dbReference type="InterPro" id="IPR001611">
    <property type="entry name" value="Leu-rich_rpt"/>
</dbReference>
<dbReference type="Pfam" id="PF13516">
    <property type="entry name" value="LRR_6"/>
    <property type="match status" value="4"/>
</dbReference>
<keyword evidence="5" id="KW-1185">Reference proteome</keyword>
<reference evidence="4 5" key="1">
    <citation type="submission" date="2024-10" db="EMBL/GenBank/DDBJ databases">
        <title>Updated reference genomes for cyclostephanoid diatoms.</title>
        <authorList>
            <person name="Roberts W.R."/>
            <person name="Alverson A.J."/>
        </authorList>
    </citation>
    <scope>NUCLEOTIDE SEQUENCE [LARGE SCALE GENOMIC DNA]</scope>
    <source>
        <strain evidence="4 5">AJA010-31</strain>
    </source>
</reference>
<evidence type="ECO:0000313" key="5">
    <source>
        <dbReference type="Proteomes" id="UP001530400"/>
    </source>
</evidence>
<dbReference type="Gene3D" id="3.80.10.10">
    <property type="entry name" value="Ribonuclease Inhibitor"/>
    <property type="match status" value="1"/>
</dbReference>
<accession>A0ABD3PFK3</accession>
<keyword evidence="2" id="KW-0433">Leucine-rich repeat</keyword>
<evidence type="ECO:0000256" key="1">
    <source>
        <dbReference type="ARBA" id="ARBA00022468"/>
    </source>
</evidence>
<organism evidence="4 5">
    <name type="scientific">Cyclotella atomus</name>
    <dbReference type="NCBI Taxonomy" id="382360"/>
    <lineage>
        <taxon>Eukaryota</taxon>
        <taxon>Sar</taxon>
        <taxon>Stramenopiles</taxon>
        <taxon>Ochrophyta</taxon>
        <taxon>Bacillariophyta</taxon>
        <taxon>Coscinodiscophyceae</taxon>
        <taxon>Thalassiosirophycidae</taxon>
        <taxon>Stephanodiscales</taxon>
        <taxon>Stephanodiscaceae</taxon>
        <taxon>Cyclotella</taxon>
    </lineage>
</organism>
<evidence type="ECO:0000256" key="2">
    <source>
        <dbReference type="ARBA" id="ARBA00022614"/>
    </source>
</evidence>
<dbReference type="EMBL" id="JALLPJ020000651">
    <property type="protein sequence ID" value="KAL3786419.1"/>
    <property type="molecule type" value="Genomic_DNA"/>
</dbReference>
<dbReference type="InterPro" id="IPR027038">
    <property type="entry name" value="RanGap"/>
</dbReference>
<name>A0ABD3PFK3_9STRA</name>
<sequence length="354" mass="39365">MGNVAIAFIESSMALNDFLQSKYAARLESKRIATLIPRYISCLNRSDSTITTLNLNNLGVDCNVVKKLAIPLTANMNLCVEELYLEHNKIGPEGATCIARIISKDACLKIVSLSHNFIGSMGAMALASAIESNSTLERLNLSHCGIDNAGVLKLAASLKRNSSLKYLNLEGNPISSEGIYALFNSVYDTSNGIASLWDCNHTIRTFHNGMTSLYSPSFPDTHANRLLCRKMSDILAYCNCRQTSRKTAASRKILRYFYNDPDLYMHTLENTHDHLVPCLMSWLGNRGNVGVVYDVVRAMPHFLELRKSTEEVDNTSKLDQSERKRKLGDSADSLDEACAIEECDERITKICKEC</sequence>
<comment type="caution">
    <text evidence="4">The sequence shown here is derived from an EMBL/GenBank/DDBJ whole genome shotgun (WGS) entry which is preliminary data.</text>
</comment>
<dbReference type="SUPFAM" id="SSF52047">
    <property type="entry name" value="RNI-like"/>
    <property type="match status" value="1"/>
</dbReference>
<evidence type="ECO:0000256" key="3">
    <source>
        <dbReference type="ARBA" id="ARBA00022737"/>
    </source>
</evidence>
<dbReference type="Proteomes" id="UP001530400">
    <property type="component" value="Unassembled WGS sequence"/>
</dbReference>
<proteinExistence type="predicted"/>
<evidence type="ECO:0000313" key="4">
    <source>
        <dbReference type="EMBL" id="KAL3786419.1"/>
    </source>
</evidence>
<dbReference type="AlphaFoldDB" id="A0ABD3PFK3"/>
<gene>
    <name evidence="4" type="ORF">ACHAWO_013715</name>
</gene>
<dbReference type="InterPro" id="IPR032675">
    <property type="entry name" value="LRR_dom_sf"/>
</dbReference>
<dbReference type="GO" id="GO:0005096">
    <property type="term" value="F:GTPase activator activity"/>
    <property type="evidence" value="ECO:0007669"/>
    <property type="project" value="UniProtKB-KW"/>
</dbReference>
<dbReference type="PANTHER" id="PTHR24113:SF12">
    <property type="entry name" value="RAN GTPASE-ACTIVATING PROTEIN 1"/>
    <property type="match status" value="1"/>
</dbReference>
<dbReference type="PANTHER" id="PTHR24113">
    <property type="entry name" value="RAN GTPASE-ACTIVATING PROTEIN 1"/>
    <property type="match status" value="1"/>
</dbReference>
<dbReference type="SMART" id="SM00368">
    <property type="entry name" value="LRR_RI"/>
    <property type="match status" value="4"/>
</dbReference>